<name>A0AA38KMG1_9AGAR</name>
<protein>
    <submittedName>
        <fullName evidence="2">Uncharacterized protein</fullName>
    </submittedName>
</protein>
<gene>
    <name evidence="2" type="ORF">GGU10DRAFT_382056</name>
</gene>
<reference evidence="2" key="1">
    <citation type="submission" date="2022-08" db="EMBL/GenBank/DDBJ databases">
        <authorList>
            <consortium name="DOE Joint Genome Institute"/>
            <person name="Min B."/>
            <person name="Riley R."/>
            <person name="Sierra-Patev S."/>
            <person name="Naranjo-Ortiz M."/>
            <person name="Looney B."/>
            <person name="Konkel Z."/>
            <person name="Slot J.C."/>
            <person name="Sakamoto Y."/>
            <person name="Steenwyk J.L."/>
            <person name="Rokas A."/>
            <person name="Carro J."/>
            <person name="Camarero S."/>
            <person name="Ferreira P."/>
            <person name="Molpeceres G."/>
            <person name="Ruiz-Duenas F.J."/>
            <person name="Serrano A."/>
            <person name="Henrissat B."/>
            <person name="Drula E."/>
            <person name="Hughes K.W."/>
            <person name="Mata J.L."/>
            <person name="Ishikawa N.K."/>
            <person name="Vargas-Isla R."/>
            <person name="Ushijima S."/>
            <person name="Smith C.A."/>
            <person name="Ahrendt S."/>
            <person name="Andreopoulos W."/>
            <person name="He G."/>
            <person name="Labutti K."/>
            <person name="Lipzen A."/>
            <person name="Ng V."/>
            <person name="Sandor L."/>
            <person name="Barry K."/>
            <person name="Martinez A.T."/>
            <person name="Xiao Y."/>
            <person name="Gibbons J.G."/>
            <person name="Terashima K."/>
            <person name="Hibbett D.S."/>
            <person name="Grigoriev I.V."/>
        </authorList>
    </citation>
    <scope>NUCLEOTIDE SEQUENCE</scope>
    <source>
        <strain evidence="2">TFB10291</strain>
    </source>
</reference>
<feature type="compositionally biased region" description="Gly residues" evidence="1">
    <location>
        <begin position="524"/>
        <end position="544"/>
    </location>
</feature>
<feature type="compositionally biased region" description="Basic and acidic residues" evidence="1">
    <location>
        <begin position="459"/>
        <end position="468"/>
    </location>
</feature>
<comment type="caution">
    <text evidence="2">The sequence shown here is derived from an EMBL/GenBank/DDBJ whole genome shotgun (WGS) entry which is preliminary data.</text>
</comment>
<proteinExistence type="predicted"/>
<feature type="region of interest" description="Disordered" evidence="1">
    <location>
        <begin position="1"/>
        <end position="58"/>
    </location>
</feature>
<evidence type="ECO:0000256" key="1">
    <source>
        <dbReference type="SAM" id="MobiDB-lite"/>
    </source>
</evidence>
<dbReference type="EMBL" id="MU794430">
    <property type="protein sequence ID" value="KAJ3779661.1"/>
    <property type="molecule type" value="Genomic_DNA"/>
</dbReference>
<dbReference type="Proteomes" id="UP001163798">
    <property type="component" value="Unassembled WGS sequence"/>
</dbReference>
<evidence type="ECO:0000313" key="2">
    <source>
        <dbReference type="EMBL" id="KAJ3779661.1"/>
    </source>
</evidence>
<organism evidence="2 3">
    <name type="scientific">Lentinula aff. detonsa</name>
    <dbReference type="NCBI Taxonomy" id="2804958"/>
    <lineage>
        <taxon>Eukaryota</taxon>
        <taxon>Fungi</taxon>
        <taxon>Dikarya</taxon>
        <taxon>Basidiomycota</taxon>
        <taxon>Agaricomycotina</taxon>
        <taxon>Agaricomycetes</taxon>
        <taxon>Agaricomycetidae</taxon>
        <taxon>Agaricales</taxon>
        <taxon>Marasmiineae</taxon>
        <taxon>Omphalotaceae</taxon>
        <taxon>Lentinula</taxon>
    </lineage>
</organism>
<feature type="compositionally biased region" description="Low complexity" evidence="1">
    <location>
        <begin position="476"/>
        <end position="499"/>
    </location>
</feature>
<accession>A0AA38KMG1</accession>
<keyword evidence="3" id="KW-1185">Reference proteome</keyword>
<feature type="compositionally biased region" description="Basic residues" evidence="1">
    <location>
        <begin position="1"/>
        <end position="10"/>
    </location>
</feature>
<dbReference type="AlphaFoldDB" id="A0AA38KMG1"/>
<sequence>MPQSSRKRTTKNSNKSPLTIPSTPKKPTLLRHPLRQTVPTTSSAPDLTLPLPRTPSRVEFDERFPEITSDAENPFEINAPPPSIAGPPSVTNTHNLETTEPLYHSLEELQNITEGLMASTSTETLKGKAREVERDPVEDQVAGLMNPISENAEEETSPGIEYPDEVLYRHYRIEPLKPISDYYKGDYSGIPQSTISQNPEVRITSFYEEDGSIPMEYVSFTGYTDYRNIPEEHRAYLREHRKEAVRYGSQFLKQPYLMNFEENGLSRTERKRFSKELDLLKNFMTHWRQVAVSKDEIAYAVVPNSYVELLKALRQLLTETQIDFQVLGILAPSMPVWGKNALVAQWWNFNDLECVVSCWHIQVENFLLAIARNSAEKPLESDRFHSSRIYQGGGQMIDTIPEATLRNSESISQFKQVRTAQYDTLCGTLRSHVRPDLNINRGSSSRQFAEEFGTTTVRRTQDLERDDVISNATGASFQSSRHQGRSRGSPSDSPSGNPGDEPPKGPPRRGGPGDPGDEPPKGPPGRGGPGDPSGDPFGGDGGYNNGRRRRDLDQQLNQSGNMSNEIPRFDIKLKPDLIPTWDGNVE</sequence>
<feature type="region of interest" description="Disordered" evidence="1">
    <location>
        <begin position="450"/>
        <end position="586"/>
    </location>
</feature>
<evidence type="ECO:0000313" key="3">
    <source>
        <dbReference type="Proteomes" id="UP001163798"/>
    </source>
</evidence>
<feature type="compositionally biased region" description="Polar residues" evidence="1">
    <location>
        <begin position="11"/>
        <end position="22"/>
    </location>
</feature>